<accession>A0AA36MXK1</accession>
<evidence type="ECO:0000259" key="10">
    <source>
        <dbReference type="Pfam" id="PF06544"/>
    </source>
</evidence>
<keyword evidence="4 8" id="KW-1133">Transmembrane helix</keyword>
<dbReference type="InterPro" id="IPR010541">
    <property type="entry name" value="Prp3_C"/>
</dbReference>
<proteinExistence type="predicted"/>
<sequence>MDVLISRGAQLEELDLLGRTPLIHATVFRAAEAVVWLAHKGAKLAHADQDGRTALHWAVRSSAPLTALLATVGAPLDVLDLEGCSPLGTAVELERLEVVEQLVLSGRADRVMREAALARLRPGPCSSWLRRCLEQQVGCHAALQEHCFLSCQAFPESRGCRGPEQIQAEPREFCWACAVLALGSAVFMLAKNDGSVREIDGPSQLLCAMVVPLTWAGALCFLAGARLPPGSVPATEARARRYKHVLQHAAAVKADDPDPGDFNWWGTKAQVVHELEMLGPERSKFCTATRQCVPMFDHYCAFLRNSVGPGNYAAFISCVCCAFIVCVALSISAIRLSWLHWMLEGLQHQHGSKRSTSHTLDACMSNGLVVVHGARAVVGAIALSLLASAFTPRLSFCRSTPLRLARGVACCCAEEEFPCSFEEFQQGPEELWQRWDEAVPEPELAAPLQQLPEALRWALLREQLRWVPREPARWSLGPWALALEVDASWGAASSTGLIRLAVSVLAEILARTGQPLERSELCALLWFLEFTLSGQASDWKQIAELRRSVEMAIQEEKGTLRTELEPGITGADLPLCVGDVLSVIHECCRALQLSCPWPADLGHLDALLFVNLVEAFDKKKSRWKPLGGLKAARAAQAVRQTIMALPLRQDTVRQRHRKLCSLSRQEREQLGELAWGLQDGEESGEYHESDESDDEDQDEFDELESDDDQDEYNESEDEGEEYIDSEKAPSDVRLRRQARVQWQPSKLGVSDTSDASDLLVRATMYMHHISAPWKQRWIRDVAKQAKLSGLCVFGKPGRILVEGPLSLVRSYTSQIKSWPWKRCDLAGPWPVTSRAFRRFRELKGSEEFRREVSNAKLSDELKGIRTAEPKKTEGLPLHNVHLVAAYFIVVASLLGALLGFQTVLNVLGLTTYEMLQFARRRPVPYLLDEKGCYQNPYNRGFLRNFWARFSGDYSDTMRSAENDDGLYFAV</sequence>
<dbReference type="Pfam" id="PF06544">
    <property type="entry name" value="Prp3_C"/>
    <property type="match status" value="1"/>
</dbReference>
<dbReference type="Gene3D" id="1.25.40.20">
    <property type="entry name" value="Ankyrin repeat-containing domain"/>
    <property type="match status" value="1"/>
</dbReference>
<feature type="domain" description="Small nuclear ribonucleoprotein Prp3 C-terminal" evidence="10">
    <location>
        <begin position="764"/>
        <end position="824"/>
    </location>
</feature>
<keyword evidence="3 8" id="KW-0812">Transmembrane</keyword>
<comment type="caution">
    <text evidence="11">The sequence shown here is derived from an EMBL/GenBank/DDBJ whole genome shotgun (WGS) entry which is preliminary data.</text>
</comment>
<keyword evidence="5 8" id="KW-0472">Membrane</keyword>
<dbReference type="CDD" id="cd24163">
    <property type="entry name" value="RWDD2_C"/>
    <property type="match status" value="1"/>
</dbReference>
<dbReference type="InterPro" id="IPR002110">
    <property type="entry name" value="Ankyrin_rpt"/>
</dbReference>
<evidence type="ECO:0008006" key="13">
    <source>
        <dbReference type="Google" id="ProtNLM"/>
    </source>
</evidence>
<evidence type="ECO:0000256" key="4">
    <source>
        <dbReference type="ARBA" id="ARBA00022989"/>
    </source>
</evidence>
<evidence type="ECO:0000256" key="8">
    <source>
        <dbReference type="SAM" id="Phobius"/>
    </source>
</evidence>
<feature type="compositionally biased region" description="Acidic residues" evidence="7">
    <location>
        <begin position="690"/>
        <end position="723"/>
    </location>
</feature>
<feature type="transmembrane region" description="Helical" evidence="8">
    <location>
        <begin position="880"/>
        <end position="900"/>
    </location>
</feature>
<dbReference type="GO" id="GO:0005794">
    <property type="term" value="C:Golgi apparatus"/>
    <property type="evidence" value="ECO:0007669"/>
    <property type="project" value="TreeGrafter"/>
</dbReference>
<keyword evidence="6" id="KW-0012">Acyltransferase</keyword>
<gene>
    <name evidence="11" type="ORF">EVOR1521_LOCUS9776</name>
</gene>
<protein>
    <recommendedName>
        <fullName evidence="13">Palmitoyltransferase</fullName>
    </recommendedName>
</protein>
<dbReference type="SMART" id="SM00248">
    <property type="entry name" value="ANK"/>
    <property type="match status" value="3"/>
</dbReference>
<evidence type="ECO:0000256" key="6">
    <source>
        <dbReference type="ARBA" id="ARBA00023315"/>
    </source>
</evidence>
<evidence type="ECO:0000256" key="1">
    <source>
        <dbReference type="ARBA" id="ARBA00004141"/>
    </source>
</evidence>
<dbReference type="InterPro" id="IPR001594">
    <property type="entry name" value="Palmitoyltrfase_DHHC"/>
</dbReference>
<organism evidence="11 12">
    <name type="scientific">Effrenium voratum</name>
    <dbReference type="NCBI Taxonomy" id="2562239"/>
    <lineage>
        <taxon>Eukaryota</taxon>
        <taxon>Sar</taxon>
        <taxon>Alveolata</taxon>
        <taxon>Dinophyceae</taxon>
        <taxon>Suessiales</taxon>
        <taxon>Symbiodiniaceae</taxon>
        <taxon>Effrenium</taxon>
    </lineage>
</organism>
<dbReference type="GO" id="GO:0016020">
    <property type="term" value="C:membrane"/>
    <property type="evidence" value="ECO:0007669"/>
    <property type="project" value="UniProtKB-SubCell"/>
</dbReference>
<reference evidence="11" key="1">
    <citation type="submission" date="2023-08" db="EMBL/GenBank/DDBJ databases">
        <authorList>
            <person name="Chen Y."/>
            <person name="Shah S."/>
            <person name="Dougan E. K."/>
            <person name="Thang M."/>
            <person name="Chan C."/>
        </authorList>
    </citation>
    <scope>NUCLEOTIDE SEQUENCE</scope>
</reference>
<evidence type="ECO:0000313" key="11">
    <source>
        <dbReference type="EMBL" id="CAJ1382398.1"/>
    </source>
</evidence>
<feature type="transmembrane region" description="Helical" evidence="8">
    <location>
        <begin position="312"/>
        <end position="334"/>
    </location>
</feature>
<feature type="domain" description="Palmitoyltransferase DHHC" evidence="9">
    <location>
        <begin position="270"/>
        <end position="346"/>
    </location>
</feature>
<dbReference type="SUPFAM" id="SSF48403">
    <property type="entry name" value="Ankyrin repeat"/>
    <property type="match status" value="1"/>
</dbReference>
<keyword evidence="2" id="KW-0808">Transferase</keyword>
<name>A0AA36MXK1_9DINO</name>
<evidence type="ECO:0000256" key="7">
    <source>
        <dbReference type="SAM" id="MobiDB-lite"/>
    </source>
</evidence>
<dbReference type="InterPro" id="IPR059181">
    <property type="entry name" value="RWDD2A-B_C"/>
</dbReference>
<dbReference type="Proteomes" id="UP001178507">
    <property type="component" value="Unassembled WGS sequence"/>
</dbReference>
<dbReference type="InterPro" id="IPR036770">
    <property type="entry name" value="Ankyrin_rpt-contain_sf"/>
</dbReference>
<dbReference type="PROSITE" id="PS50216">
    <property type="entry name" value="DHHC"/>
    <property type="match status" value="1"/>
</dbReference>
<evidence type="ECO:0000313" key="12">
    <source>
        <dbReference type="Proteomes" id="UP001178507"/>
    </source>
</evidence>
<dbReference type="GO" id="GO:0019706">
    <property type="term" value="F:protein-cysteine S-palmitoyltransferase activity"/>
    <property type="evidence" value="ECO:0007669"/>
    <property type="project" value="TreeGrafter"/>
</dbReference>
<feature type="transmembrane region" description="Helical" evidence="8">
    <location>
        <begin position="374"/>
        <end position="396"/>
    </location>
</feature>
<dbReference type="Pfam" id="PF12796">
    <property type="entry name" value="Ank_2"/>
    <property type="match status" value="1"/>
</dbReference>
<comment type="subcellular location">
    <subcellularLocation>
        <location evidence="1">Membrane</location>
        <topology evidence="1">Multi-pass membrane protein</topology>
    </subcellularLocation>
</comment>
<evidence type="ECO:0000256" key="3">
    <source>
        <dbReference type="ARBA" id="ARBA00022692"/>
    </source>
</evidence>
<evidence type="ECO:0000256" key="5">
    <source>
        <dbReference type="ARBA" id="ARBA00023136"/>
    </source>
</evidence>
<evidence type="ECO:0000256" key="2">
    <source>
        <dbReference type="ARBA" id="ARBA00022679"/>
    </source>
</evidence>
<dbReference type="AlphaFoldDB" id="A0AA36MXK1"/>
<dbReference type="EMBL" id="CAUJNA010000897">
    <property type="protein sequence ID" value="CAJ1382398.1"/>
    <property type="molecule type" value="Genomic_DNA"/>
</dbReference>
<evidence type="ECO:0000259" key="9">
    <source>
        <dbReference type="Pfam" id="PF01529"/>
    </source>
</evidence>
<dbReference type="InterPro" id="IPR039859">
    <property type="entry name" value="PFA4/ZDH16/20/ERF2-like"/>
</dbReference>
<keyword evidence="12" id="KW-1185">Reference proteome</keyword>
<dbReference type="GO" id="GO:0006612">
    <property type="term" value="P:protein targeting to membrane"/>
    <property type="evidence" value="ECO:0007669"/>
    <property type="project" value="TreeGrafter"/>
</dbReference>
<dbReference type="GO" id="GO:0005783">
    <property type="term" value="C:endoplasmic reticulum"/>
    <property type="evidence" value="ECO:0007669"/>
    <property type="project" value="TreeGrafter"/>
</dbReference>
<dbReference type="Pfam" id="PF01529">
    <property type="entry name" value="DHHC"/>
    <property type="match status" value="1"/>
</dbReference>
<feature type="region of interest" description="Disordered" evidence="7">
    <location>
        <begin position="676"/>
        <end position="731"/>
    </location>
</feature>
<dbReference type="PANTHER" id="PTHR22883">
    <property type="entry name" value="ZINC FINGER DHHC DOMAIN CONTAINING PROTEIN"/>
    <property type="match status" value="1"/>
</dbReference>